<dbReference type="Pfam" id="PF02687">
    <property type="entry name" value="FtsX"/>
    <property type="match status" value="1"/>
</dbReference>
<feature type="transmembrane region" description="Helical" evidence="7">
    <location>
        <begin position="297"/>
        <end position="319"/>
    </location>
</feature>
<keyword evidence="2" id="KW-1003">Cell membrane</keyword>
<dbReference type="PANTHER" id="PTHR30572">
    <property type="entry name" value="MEMBRANE COMPONENT OF TRANSPORTER-RELATED"/>
    <property type="match status" value="1"/>
</dbReference>
<feature type="transmembrane region" description="Helical" evidence="7">
    <location>
        <begin position="339"/>
        <end position="358"/>
    </location>
</feature>
<dbReference type="AlphaFoldDB" id="A0A1Q8R087"/>
<dbReference type="Proteomes" id="UP000186102">
    <property type="component" value="Unassembled WGS sequence"/>
</dbReference>
<dbReference type="GO" id="GO:0005886">
    <property type="term" value="C:plasma membrane"/>
    <property type="evidence" value="ECO:0007669"/>
    <property type="project" value="UniProtKB-SubCell"/>
</dbReference>
<dbReference type="EMBL" id="MLBF01000005">
    <property type="protein sequence ID" value="OLN33007.1"/>
    <property type="molecule type" value="Genomic_DNA"/>
</dbReference>
<dbReference type="STRING" id="1888891.DSOL_1118"/>
<feature type="transmembrane region" description="Helical" evidence="7">
    <location>
        <begin position="252"/>
        <end position="277"/>
    </location>
</feature>
<evidence type="ECO:0000256" key="2">
    <source>
        <dbReference type="ARBA" id="ARBA00022475"/>
    </source>
</evidence>
<dbReference type="GO" id="GO:0005524">
    <property type="term" value="F:ATP binding"/>
    <property type="evidence" value="ECO:0007669"/>
    <property type="project" value="UniProtKB-KW"/>
</dbReference>
<accession>A0A1Q8R087</accession>
<keyword evidence="10" id="KW-0067">ATP-binding</keyword>
<sequence>MLGIIIGTATIILVVAVGLGSKKSVDNQFSQMSVTTIYVMASSTGSPIPSKLGIKDVAVIKENCPSVAAVAPQISGKAAASAGVDTESVTVLGVTEDYQSLTNLKLSSGSFLTPESVTTKEKIAVLGADIADTLFGDAPGEIVGQMININKKKFIVGGVIERKGETLGSTNIDEGVFIPYTTAQSYVLGTTITPRLTVQAKDLPSVKPALSEITAALREAHKLRPDMADDFRAMDAGSKVGAAQETARTMSVLLIAIATIVLVVGGIGIMNVMLVSVRERTKEIGTRRALGARKKDVLRQFLFEAIGISVFGGLLGVGLGEVVIPLLKYLEIEAIRSMQGLLIAFAFSGIVGIFFGFYPATKAADSNPIEALRYE</sequence>
<dbReference type="InterPro" id="IPR050250">
    <property type="entry name" value="Macrolide_Exporter_MacB"/>
</dbReference>
<evidence type="ECO:0000313" key="10">
    <source>
        <dbReference type="EMBL" id="OLN33007.1"/>
    </source>
</evidence>
<keyword evidence="4 7" id="KW-1133">Transmembrane helix</keyword>
<evidence type="ECO:0000313" key="11">
    <source>
        <dbReference type="Proteomes" id="UP000186102"/>
    </source>
</evidence>
<feature type="domain" description="ABC3 transporter permease C-terminal" evidence="8">
    <location>
        <begin position="256"/>
        <end position="368"/>
    </location>
</feature>
<dbReference type="Pfam" id="PF12704">
    <property type="entry name" value="MacB_PCD"/>
    <property type="match status" value="1"/>
</dbReference>
<evidence type="ECO:0000259" key="8">
    <source>
        <dbReference type="Pfam" id="PF02687"/>
    </source>
</evidence>
<proteinExistence type="inferred from homology"/>
<dbReference type="InterPro" id="IPR025857">
    <property type="entry name" value="MacB_PCD"/>
</dbReference>
<dbReference type="InterPro" id="IPR003838">
    <property type="entry name" value="ABC3_permease_C"/>
</dbReference>
<evidence type="ECO:0000256" key="1">
    <source>
        <dbReference type="ARBA" id="ARBA00004651"/>
    </source>
</evidence>
<dbReference type="PANTHER" id="PTHR30572:SF4">
    <property type="entry name" value="ABC TRANSPORTER PERMEASE YTRF"/>
    <property type="match status" value="1"/>
</dbReference>
<reference evidence="10 11" key="1">
    <citation type="submission" date="2016-09" db="EMBL/GenBank/DDBJ databases">
        <title>Complete genome of Desulfosporosinus sp. OL.</title>
        <authorList>
            <person name="Mardanov A."/>
            <person name="Beletsky A."/>
            <person name="Panova A."/>
            <person name="Karnachuk O."/>
            <person name="Ravin N."/>
        </authorList>
    </citation>
    <scope>NUCLEOTIDE SEQUENCE [LARGE SCALE GENOMIC DNA]</scope>
    <source>
        <strain evidence="10 11">OL</strain>
    </source>
</reference>
<keyword evidence="10" id="KW-0547">Nucleotide-binding</keyword>
<feature type="domain" description="MacB-like periplasmic core" evidence="9">
    <location>
        <begin position="1"/>
        <end position="215"/>
    </location>
</feature>
<name>A0A1Q8R087_9FIRM</name>
<evidence type="ECO:0000256" key="5">
    <source>
        <dbReference type="ARBA" id="ARBA00023136"/>
    </source>
</evidence>
<evidence type="ECO:0000256" key="4">
    <source>
        <dbReference type="ARBA" id="ARBA00022989"/>
    </source>
</evidence>
<evidence type="ECO:0000256" key="7">
    <source>
        <dbReference type="SAM" id="Phobius"/>
    </source>
</evidence>
<comment type="subcellular location">
    <subcellularLocation>
        <location evidence="1">Cell membrane</location>
        <topology evidence="1">Multi-pass membrane protein</topology>
    </subcellularLocation>
</comment>
<organism evidence="10 11">
    <name type="scientific">Desulfosporosinus metallidurans</name>
    <dbReference type="NCBI Taxonomy" id="1888891"/>
    <lineage>
        <taxon>Bacteria</taxon>
        <taxon>Bacillati</taxon>
        <taxon>Bacillota</taxon>
        <taxon>Clostridia</taxon>
        <taxon>Eubacteriales</taxon>
        <taxon>Desulfitobacteriaceae</taxon>
        <taxon>Desulfosporosinus</taxon>
    </lineage>
</organism>
<comment type="caution">
    <text evidence="10">The sequence shown here is derived from an EMBL/GenBank/DDBJ whole genome shotgun (WGS) entry which is preliminary data.</text>
</comment>
<keyword evidence="11" id="KW-1185">Reference proteome</keyword>
<protein>
    <submittedName>
        <fullName evidence="10">Macrolide export ATP-binding/permease protein MacB</fullName>
    </submittedName>
</protein>
<evidence type="ECO:0000259" key="9">
    <source>
        <dbReference type="Pfam" id="PF12704"/>
    </source>
</evidence>
<keyword evidence="3 7" id="KW-0812">Transmembrane</keyword>
<dbReference type="GO" id="GO:0022857">
    <property type="term" value="F:transmembrane transporter activity"/>
    <property type="evidence" value="ECO:0007669"/>
    <property type="project" value="TreeGrafter"/>
</dbReference>
<evidence type="ECO:0000256" key="6">
    <source>
        <dbReference type="ARBA" id="ARBA00038076"/>
    </source>
</evidence>
<comment type="similarity">
    <text evidence="6">Belongs to the ABC-4 integral membrane protein family.</text>
</comment>
<evidence type="ECO:0000256" key="3">
    <source>
        <dbReference type="ARBA" id="ARBA00022692"/>
    </source>
</evidence>
<gene>
    <name evidence="10" type="ORF">DSOL_1118</name>
</gene>
<keyword evidence="5 7" id="KW-0472">Membrane</keyword>